<comment type="caution">
    <text evidence="2">The sequence shown here is derived from an EMBL/GenBank/DDBJ whole genome shotgun (WGS) entry which is preliminary data.</text>
</comment>
<accession>A0A645HTG2</accession>
<gene>
    <name evidence="2" type="ORF">SDC9_189888</name>
</gene>
<name>A0A645HTG2_9ZZZZ</name>
<sequence>MIFAHAPVIFPAVLVLMPIFTARFYSHVILLQLGLLLRVAGDLANSPEARQWGAILNGVAVALFLLNTITAFVFRPGKKKKR</sequence>
<feature type="transmembrane region" description="Helical" evidence="1">
    <location>
        <begin position="12"/>
        <end position="34"/>
    </location>
</feature>
<keyword evidence="1" id="KW-0472">Membrane</keyword>
<reference evidence="2" key="1">
    <citation type="submission" date="2019-08" db="EMBL/GenBank/DDBJ databases">
        <authorList>
            <person name="Kucharzyk K."/>
            <person name="Murdoch R.W."/>
            <person name="Higgins S."/>
            <person name="Loffler F."/>
        </authorList>
    </citation>
    <scope>NUCLEOTIDE SEQUENCE</scope>
</reference>
<proteinExistence type="predicted"/>
<evidence type="ECO:0000256" key="1">
    <source>
        <dbReference type="SAM" id="Phobius"/>
    </source>
</evidence>
<feature type="transmembrane region" description="Helical" evidence="1">
    <location>
        <begin position="54"/>
        <end position="74"/>
    </location>
</feature>
<keyword evidence="1" id="KW-1133">Transmembrane helix</keyword>
<evidence type="ECO:0000313" key="2">
    <source>
        <dbReference type="EMBL" id="MPN42331.1"/>
    </source>
</evidence>
<dbReference type="EMBL" id="VSSQ01100014">
    <property type="protein sequence ID" value="MPN42331.1"/>
    <property type="molecule type" value="Genomic_DNA"/>
</dbReference>
<keyword evidence="1" id="KW-0812">Transmembrane</keyword>
<protein>
    <submittedName>
        <fullName evidence="2">Uncharacterized protein</fullName>
    </submittedName>
</protein>
<dbReference type="AlphaFoldDB" id="A0A645HTG2"/>
<organism evidence="2">
    <name type="scientific">bioreactor metagenome</name>
    <dbReference type="NCBI Taxonomy" id="1076179"/>
    <lineage>
        <taxon>unclassified sequences</taxon>
        <taxon>metagenomes</taxon>
        <taxon>ecological metagenomes</taxon>
    </lineage>
</organism>